<name>A0A1X7FT58_9HYPH</name>
<dbReference type="AlphaFoldDB" id="A0A1X7FT58"/>
<accession>A0A1X7FT58</accession>
<proteinExistence type="predicted"/>
<keyword evidence="1" id="KW-0732">Signal</keyword>
<dbReference type="EMBL" id="FXAF01000008">
    <property type="protein sequence ID" value="SMF58367.1"/>
    <property type="molecule type" value="Genomic_DNA"/>
</dbReference>
<dbReference type="Proteomes" id="UP000192903">
    <property type="component" value="Unassembled WGS sequence"/>
</dbReference>
<evidence type="ECO:0000313" key="4">
    <source>
        <dbReference type="Proteomes" id="UP000192903"/>
    </source>
</evidence>
<feature type="chain" id="PRO_5010889722" evidence="1">
    <location>
        <begin position="21"/>
        <end position="165"/>
    </location>
</feature>
<reference evidence="4" key="1">
    <citation type="submission" date="2017-04" db="EMBL/GenBank/DDBJ databases">
        <authorList>
            <person name="Varghese N."/>
            <person name="Submissions S."/>
        </authorList>
    </citation>
    <scope>NUCLEOTIDE SEQUENCE [LARGE SCALE GENOMIC DNA]</scope>
    <source>
        <strain evidence="4">B4P</strain>
    </source>
</reference>
<dbReference type="OrthoDB" id="118834at2"/>
<evidence type="ECO:0000256" key="1">
    <source>
        <dbReference type="SAM" id="SignalP"/>
    </source>
</evidence>
<feature type="domain" description="Lipocalin-like" evidence="2">
    <location>
        <begin position="31"/>
        <end position="134"/>
    </location>
</feature>
<evidence type="ECO:0000313" key="3">
    <source>
        <dbReference type="EMBL" id="SMF58367.1"/>
    </source>
</evidence>
<dbReference type="Pfam" id="PF13924">
    <property type="entry name" value="Lipocalin_5"/>
    <property type="match status" value="1"/>
</dbReference>
<organism evidence="3 4">
    <name type="scientific">Xaviernesmea oryzae</name>
    <dbReference type="NCBI Taxonomy" id="464029"/>
    <lineage>
        <taxon>Bacteria</taxon>
        <taxon>Pseudomonadati</taxon>
        <taxon>Pseudomonadota</taxon>
        <taxon>Alphaproteobacteria</taxon>
        <taxon>Hyphomicrobiales</taxon>
        <taxon>Rhizobiaceae</taxon>
        <taxon>Rhizobium/Agrobacterium group</taxon>
        <taxon>Xaviernesmea</taxon>
    </lineage>
</organism>
<evidence type="ECO:0000259" key="2">
    <source>
        <dbReference type="Pfam" id="PF13924"/>
    </source>
</evidence>
<sequence>MHIHSALLGLLIAFSPVAVSAQTASANKVAGTWRMISAQIDPEGRNLPAYGQRPNGLLVFTPDMHFVEVLTDADTPRFASSVRGEGTDAENRQAMARSIGFFGTYTVDENGEFSGNRVEGATFPNWIGGTRTRDELTLTVVGDRMTEHFQRPEGTRIMIEWERVK</sequence>
<keyword evidence="4" id="KW-1185">Reference proteome</keyword>
<gene>
    <name evidence="3" type="ORF">SAMN02982989_0766</name>
</gene>
<protein>
    <submittedName>
        <fullName evidence="3">Lipocalin-like domain-containing protein</fullName>
    </submittedName>
</protein>
<feature type="signal peptide" evidence="1">
    <location>
        <begin position="1"/>
        <end position="20"/>
    </location>
</feature>
<dbReference type="InterPro" id="IPR024311">
    <property type="entry name" value="Lipocalin-like"/>
</dbReference>